<dbReference type="InterPro" id="IPR009057">
    <property type="entry name" value="Homeodomain-like_sf"/>
</dbReference>
<dbReference type="GO" id="GO:0003700">
    <property type="term" value="F:DNA-binding transcription factor activity"/>
    <property type="evidence" value="ECO:0007669"/>
    <property type="project" value="InterPro"/>
</dbReference>
<dbReference type="PROSITE" id="PS01124">
    <property type="entry name" value="HTH_ARAC_FAMILY_2"/>
    <property type="match status" value="1"/>
</dbReference>
<dbReference type="GO" id="GO:0043565">
    <property type="term" value="F:sequence-specific DNA binding"/>
    <property type="evidence" value="ECO:0007669"/>
    <property type="project" value="InterPro"/>
</dbReference>
<reference evidence="5" key="1">
    <citation type="journal article" date="2014" name="Int. J. Syst. Evol. Microbiol.">
        <title>Complete genome sequence of Corynebacterium casei LMG S-19264T (=DSM 44701T), isolated from a smear-ripened cheese.</title>
        <authorList>
            <consortium name="US DOE Joint Genome Institute (JGI-PGF)"/>
            <person name="Walter F."/>
            <person name="Albersmeier A."/>
            <person name="Kalinowski J."/>
            <person name="Ruckert C."/>
        </authorList>
    </citation>
    <scope>NUCLEOTIDE SEQUENCE</scope>
    <source>
        <strain evidence="5">VKM Ac-1958</strain>
    </source>
</reference>
<gene>
    <name evidence="5" type="ORF">GCM10017596_25490</name>
</gene>
<keyword evidence="3" id="KW-0804">Transcription</keyword>
<protein>
    <recommendedName>
        <fullName evidence="4">HTH araC/xylS-type domain-containing protein</fullName>
    </recommendedName>
</protein>
<keyword evidence="2" id="KW-0238">DNA-binding</keyword>
<dbReference type="InterPro" id="IPR050204">
    <property type="entry name" value="AraC_XylS_family_regulators"/>
</dbReference>
<feature type="domain" description="HTH araC/xylS-type" evidence="4">
    <location>
        <begin position="191"/>
        <end position="292"/>
    </location>
</feature>
<organism evidence="5 6">
    <name type="scientific">Microbacterium keratanolyticum</name>
    <dbReference type="NCBI Taxonomy" id="67574"/>
    <lineage>
        <taxon>Bacteria</taxon>
        <taxon>Bacillati</taxon>
        <taxon>Actinomycetota</taxon>
        <taxon>Actinomycetes</taxon>
        <taxon>Micrococcales</taxon>
        <taxon>Microbacteriaceae</taxon>
        <taxon>Microbacterium</taxon>
    </lineage>
</organism>
<dbReference type="PANTHER" id="PTHR46796">
    <property type="entry name" value="HTH-TYPE TRANSCRIPTIONAL ACTIVATOR RHAS-RELATED"/>
    <property type="match status" value="1"/>
</dbReference>
<dbReference type="SUPFAM" id="SSF46689">
    <property type="entry name" value="Homeodomain-like"/>
    <property type="match status" value="1"/>
</dbReference>
<proteinExistence type="predicted"/>
<evidence type="ECO:0000256" key="2">
    <source>
        <dbReference type="ARBA" id="ARBA00023125"/>
    </source>
</evidence>
<evidence type="ECO:0000313" key="6">
    <source>
        <dbReference type="Proteomes" id="UP001142325"/>
    </source>
</evidence>
<evidence type="ECO:0000313" key="5">
    <source>
        <dbReference type="EMBL" id="GLK02834.1"/>
    </source>
</evidence>
<sequence>MPVDEVIQDFRHRRFMEEGVRTVGGDTGMHARVRPIGTTLLIHATGSRSEFTRKPLDPGIDQIDITMVDRGEYSYLDDGRWHHVTSALMIAPSGLPHRVQFDREWEMTLLRVPRAMLLPYAPIIRDEIQLYPELTLFEGSVGTFARQLIVDDRAASGSEATAVERVIREMVGTLVQQRYGHDSGAGATVWDRALSAIRARATDPNLSPEQVARDVGCSLRQLQSILSRNDTSVAGEIRRERTRYARQLLRDSNADNLGIDEIARRSGFGSSSTLRRALGTLYERTPREIRQQPAGAD</sequence>
<dbReference type="PANTHER" id="PTHR46796:SF6">
    <property type="entry name" value="ARAC SUBFAMILY"/>
    <property type="match status" value="1"/>
</dbReference>
<dbReference type="RefSeq" id="WP_204937664.1">
    <property type="nucleotide sequence ID" value="NZ_BAAAUM010000002.1"/>
</dbReference>
<dbReference type="Pfam" id="PF12833">
    <property type="entry name" value="HTH_18"/>
    <property type="match status" value="1"/>
</dbReference>
<accession>A0A9W6HUG4</accession>
<dbReference type="Gene3D" id="1.10.10.60">
    <property type="entry name" value="Homeodomain-like"/>
    <property type="match status" value="1"/>
</dbReference>
<keyword evidence="6" id="KW-1185">Reference proteome</keyword>
<evidence type="ECO:0000256" key="1">
    <source>
        <dbReference type="ARBA" id="ARBA00023015"/>
    </source>
</evidence>
<dbReference type="AlphaFoldDB" id="A0A9W6HUG4"/>
<dbReference type="EMBL" id="BSET01000002">
    <property type="protein sequence ID" value="GLK02834.1"/>
    <property type="molecule type" value="Genomic_DNA"/>
</dbReference>
<keyword evidence="1" id="KW-0805">Transcription regulation</keyword>
<dbReference type="InterPro" id="IPR018060">
    <property type="entry name" value="HTH_AraC"/>
</dbReference>
<reference evidence="5" key="2">
    <citation type="submission" date="2023-01" db="EMBL/GenBank/DDBJ databases">
        <authorList>
            <person name="Sun Q."/>
            <person name="Evtushenko L."/>
        </authorList>
    </citation>
    <scope>NUCLEOTIDE SEQUENCE</scope>
    <source>
        <strain evidence="5">VKM Ac-1958</strain>
    </source>
</reference>
<name>A0A9W6HUG4_9MICO</name>
<evidence type="ECO:0000256" key="3">
    <source>
        <dbReference type="ARBA" id="ARBA00023163"/>
    </source>
</evidence>
<evidence type="ECO:0000259" key="4">
    <source>
        <dbReference type="PROSITE" id="PS01124"/>
    </source>
</evidence>
<dbReference type="Proteomes" id="UP001142325">
    <property type="component" value="Unassembled WGS sequence"/>
</dbReference>
<dbReference type="SMART" id="SM00342">
    <property type="entry name" value="HTH_ARAC"/>
    <property type="match status" value="1"/>
</dbReference>
<comment type="caution">
    <text evidence="5">The sequence shown here is derived from an EMBL/GenBank/DDBJ whole genome shotgun (WGS) entry which is preliminary data.</text>
</comment>